<dbReference type="Proteomes" id="UP000194464">
    <property type="component" value="Unassembled WGS sequence"/>
</dbReference>
<reference evidence="1 2" key="1">
    <citation type="submission" date="2017-04" db="EMBL/GenBank/DDBJ databases">
        <authorList>
            <person name="Varghese N."/>
            <person name="Submissions S."/>
        </authorList>
    </citation>
    <scope>NUCLEOTIDE SEQUENCE [LARGE SCALE GENOMIC DNA]</scope>
    <source>
        <strain evidence="1 2">VKM Ac-1784</strain>
    </source>
</reference>
<organism evidence="1 2">
    <name type="scientific">Plantibacter elymi</name>
    <name type="common">nom. nud.</name>
    <dbReference type="NCBI Taxonomy" id="199708"/>
    <lineage>
        <taxon>Bacteria</taxon>
        <taxon>Bacillati</taxon>
        <taxon>Actinomycetota</taxon>
        <taxon>Actinomycetes</taxon>
        <taxon>Micrococcales</taxon>
        <taxon>Microbacteriaceae</taxon>
        <taxon>Plantibacter</taxon>
    </lineage>
</organism>
<protein>
    <submittedName>
        <fullName evidence="1">Uncharacterized protein</fullName>
    </submittedName>
</protein>
<gene>
    <name evidence="1" type="ORF">SAMN06295909_2495</name>
</gene>
<sequence length="255" mass="27199">MTRLAPGYHLYATAPDSWRLAEPGGRYQRIDGPDDRLSVIANAISSGTDLASLGPDAEALEQQLRHRGALIDDPARTEAQVTPKQVRILGRGAVTDALQLALDAQSGLVQVLIGDAEPDAVVSVEPWFRDRHWTGLAASGIPLHRCHDDGLALFVGPFSAGPHAASYLDYRGRRRAADPLLDELEGLWTHLDGLPTVPLRATPGRAGIAAAIIAADLFAWASGTEVPNATTEVEIRADGLLRYHPVLPLPAVASL</sequence>
<dbReference type="EMBL" id="FXWJ01000003">
    <property type="protein sequence ID" value="SMQ71222.1"/>
    <property type="molecule type" value="Genomic_DNA"/>
</dbReference>
<evidence type="ECO:0000313" key="2">
    <source>
        <dbReference type="Proteomes" id="UP000194464"/>
    </source>
</evidence>
<name>A0ABY1RG40_9MICO</name>
<dbReference type="Gene3D" id="3.40.50.720">
    <property type="entry name" value="NAD(P)-binding Rossmann-like Domain"/>
    <property type="match status" value="1"/>
</dbReference>
<accession>A0ABY1RG40</accession>
<comment type="caution">
    <text evidence="1">The sequence shown here is derived from an EMBL/GenBank/DDBJ whole genome shotgun (WGS) entry which is preliminary data.</text>
</comment>
<keyword evidence="2" id="KW-1185">Reference proteome</keyword>
<proteinExistence type="predicted"/>
<dbReference type="RefSeq" id="WP_165767042.1">
    <property type="nucleotide sequence ID" value="NZ_FXWJ01000003.1"/>
</dbReference>
<evidence type="ECO:0000313" key="1">
    <source>
        <dbReference type="EMBL" id="SMQ71222.1"/>
    </source>
</evidence>